<protein>
    <submittedName>
        <fullName evidence="1">Uncharacterized protein</fullName>
    </submittedName>
</protein>
<evidence type="ECO:0000313" key="1">
    <source>
        <dbReference type="EnsemblPlants" id="OGLUM11G14010.1"/>
    </source>
</evidence>
<dbReference type="Gramene" id="OGLUM11G14010.1">
    <property type="protein sequence ID" value="OGLUM11G14010.1"/>
    <property type="gene ID" value="OGLUM11G14010"/>
</dbReference>
<accession>A0A0E0BJC8</accession>
<proteinExistence type="predicted"/>
<evidence type="ECO:0000313" key="2">
    <source>
        <dbReference type="Proteomes" id="UP000026961"/>
    </source>
</evidence>
<organism evidence="1">
    <name type="scientific">Oryza glumipatula</name>
    <dbReference type="NCBI Taxonomy" id="40148"/>
    <lineage>
        <taxon>Eukaryota</taxon>
        <taxon>Viridiplantae</taxon>
        <taxon>Streptophyta</taxon>
        <taxon>Embryophyta</taxon>
        <taxon>Tracheophyta</taxon>
        <taxon>Spermatophyta</taxon>
        <taxon>Magnoliopsida</taxon>
        <taxon>Liliopsida</taxon>
        <taxon>Poales</taxon>
        <taxon>Poaceae</taxon>
        <taxon>BOP clade</taxon>
        <taxon>Oryzoideae</taxon>
        <taxon>Oryzeae</taxon>
        <taxon>Oryzinae</taxon>
        <taxon>Oryza</taxon>
    </lineage>
</organism>
<reference evidence="1" key="2">
    <citation type="submission" date="2018-05" db="EMBL/GenBank/DDBJ databases">
        <title>OgluRS3 (Oryza glumaepatula Reference Sequence Version 3).</title>
        <authorList>
            <person name="Zhang J."/>
            <person name="Kudrna D."/>
            <person name="Lee S."/>
            <person name="Talag J."/>
            <person name="Welchert J."/>
            <person name="Wing R.A."/>
        </authorList>
    </citation>
    <scope>NUCLEOTIDE SEQUENCE [LARGE SCALE GENOMIC DNA]</scope>
</reference>
<dbReference type="HOGENOM" id="CLU_1201443_0_0_1"/>
<dbReference type="EnsemblPlants" id="OGLUM11G14010.1">
    <property type="protein sequence ID" value="OGLUM11G14010.1"/>
    <property type="gene ID" value="OGLUM11G14010"/>
</dbReference>
<dbReference type="STRING" id="40148.A0A0E0BJC8"/>
<reference evidence="1" key="1">
    <citation type="submission" date="2015-04" db="UniProtKB">
        <authorList>
            <consortium name="EnsemblPlants"/>
        </authorList>
    </citation>
    <scope>IDENTIFICATION</scope>
</reference>
<name>A0A0E0BJC8_9ORYZ</name>
<dbReference type="eggNOG" id="KOG2834">
    <property type="taxonomic scope" value="Eukaryota"/>
</dbReference>
<dbReference type="AlphaFoldDB" id="A0A0E0BJC8"/>
<sequence>MAAVEGSGGDDDGERGRVQQRLCFCCSCCYHRFLSLASSPTLPLQLFKDGVLQTEMGDKDNPRLSKMRKEVVAGGKDTMEVDNEFFLVPVKISDHQWRWAVEEGIRVGGGSRLLVLRVVAAAAAARETAAAAARGGRGPAAAPARGGTCCDAGARICCGGGDGPWREGIRAGGGSRLLLLRVAAAAGGGCSCSYAWRRRWWEGGCGCLSASLNFFDMNLLLDLAISVYMLP</sequence>
<dbReference type="Proteomes" id="UP000026961">
    <property type="component" value="Chromosome 11"/>
</dbReference>
<keyword evidence="2" id="KW-1185">Reference proteome</keyword>